<sequence length="202" mass="23048">SGRGRPSNTWVSEDTKTYQEFLVVRNAMRRLFRHSEVAQMKFPDYVAHKEAVMEAKQKELAIKLKTKEEEKGANYPYVKPIDVGVSPKGPQANRGPVLDEPTIWCPAWRNGKDEIAPWPSQAEMKWEGDDRAKTGVGRYLPLPREVGAPGIHWNQLAVLEQYPLDKVREIPTMEDIYLPVDEIDDSVKYDLVTKELEDAVDA</sequence>
<keyword evidence="2" id="KW-1185">Reference proteome</keyword>
<evidence type="ECO:0000313" key="1">
    <source>
        <dbReference type="EMBL" id="KAF2470622.1"/>
    </source>
</evidence>
<feature type="non-terminal residue" evidence="1">
    <location>
        <position position="1"/>
    </location>
</feature>
<feature type="non-terminal residue" evidence="1">
    <location>
        <position position="202"/>
    </location>
</feature>
<name>A0ACB6QWF7_9PLEO</name>
<evidence type="ECO:0000313" key="2">
    <source>
        <dbReference type="Proteomes" id="UP000799755"/>
    </source>
</evidence>
<organism evidence="1 2">
    <name type="scientific">Lindgomyces ingoldianus</name>
    <dbReference type="NCBI Taxonomy" id="673940"/>
    <lineage>
        <taxon>Eukaryota</taxon>
        <taxon>Fungi</taxon>
        <taxon>Dikarya</taxon>
        <taxon>Ascomycota</taxon>
        <taxon>Pezizomycotina</taxon>
        <taxon>Dothideomycetes</taxon>
        <taxon>Pleosporomycetidae</taxon>
        <taxon>Pleosporales</taxon>
        <taxon>Lindgomycetaceae</taxon>
        <taxon>Lindgomyces</taxon>
    </lineage>
</organism>
<comment type="caution">
    <text evidence="1">The sequence shown here is derived from an EMBL/GenBank/DDBJ whole genome shotgun (WGS) entry which is preliminary data.</text>
</comment>
<accession>A0ACB6QWF7</accession>
<protein>
    <submittedName>
        <fullName evidence="1">Uncharacterized protein</fullName>
    </submittedName>
</protein>
<proteinExistence type="predicted"/>
<reference evidence="1" key="1">
    <citation type="journal article" date="2020" name="Stud. Mycol.">
        <title>101 Dothideomycetes genomes: a test case for predicting lifestyles and emergence of pathogens.</title>
        <authorList>
            <person name="Haridas S."/>
            <person name="Albert R."/>
            <person name="Binder M."/>
            <person name="Bloem J."/>
            <person name="Labutti K."/>
            <person name="Salamov A."/>
            <person name="Andreopoulos B."/>
            <person name="Baker S."/>
            <person name="Barry K."/>
            <person name="Bills G."/>
            <person name="Bluhm B."/>
            <person name="Cannon C."/>
            <person name="Castanera R."/>
            <person name="Culley D."/>
            <person name="Daum C."/>
            <person name="Ezra D."/>
            <person name="Gonzalez J."/>
            <person name="Henrissat B."/>
            <person name="Kuo A."/>
            <person name="Liang C."/>
            <person name="Lipzen A."/>
            <person name="Lutzoni F."/>
            <person name="Magnuson J."/>
            <person name="Mondo S."/>
            <person name="Nolan M."/>
            <person name="Ohm R."/>
            <person name="Pangilinan J."/>
            <person name="Park H.-J."/>
            <person name="Ramirez L."/>
            <person name="Alfaro M."/>
            <person name="Sun H."/>
            <person name="Tritt A."/>
            <person name="Yoshinaga Y."/>
            <person name="Zwiers L.-H."/>
            <person name="Turgeon B."/>
            <person name="Goodwin S."/>
            <person name="Spatafora J."/>
            <person name="Crous P."/>
            <person name="Grigoriev I."/>
        </authorList>
    </citation>
    <scope>NUCLEOTIDE SEQUENCE</scope>
    <source>
        <strain evidence="1">ATCC 200398</strain>
    </source>
</reference>
<gene>
    <name evidence="1" type="ORF">BDR25DRAFT_195931</name>
</gene>
<dbReference type="Proteomes" id="UP000799755">
    <property type="component" value="Unassembled WGS sequence"/>
</dbReference>
<dbReference type="EMBL" id="MU003507">
    <property type="protein sequence ID" value="KAF2470622.1"/>
    <property type="molecule type" value="Genomic_DNA"/>
</dbReference>